<evidence type="ECO:0000256" key="2">
    <source>
        <dbReference type="ARBA" id="ARBA00009848"/>
    </source>
</evidence>
<dbReference type="Proteomes" id="UP000504612">
    <property type="component" value="Unplaced"/>
</dbReference>
<evidence type="ECO:0000256" key="10">
    <source>
        <dbReference type="SAM" id="Phobius"/>
    </source>
</evidence>
<feature type="transmembrane region" description="Helical" evidence="10">
    <location>
        <begin position="21"/>
        <end position="47"/>
    </location>
</feature>
<dbReference type="GO" id="GO:0004931">
    <property type="term" value="F:extracellularly ATP-gated monoatomic cation channel activity"/>
    <property type="evidence" value="ECO:0007669"/>
    <property type="project" value="TreeGrafter"/>
</dbReference>
<dbReference type="InterPro" id="IPR027309">
    <property type="entry name" value="P2X_extracellular_dom_sf"/>
</dbReference>
<evidence type="ECO:0000256" key="8">
    <source>
        <dbReference type="ARBA" id="ARBA00023286"/>
    </source>
</evidence>
<evidence type="ECO:0000256" key="1">
    <source>
        <dbReference type="ARBA" id="ARBA00004308"/>
    </source>
</evidence>
<gene>
    <name evidence="12" type="primary">LOC113431468</name>
</gene>
<dbReference type="Pfam" id="PF00864">
    <property type="entry name" value="P2X_receptor"/>
    <property type="match status" value="1"/>
</dbReference>
<dbReference type="Gene3D" id="2.60.490.10">
    <property type="entry name" value="atp-gated p2x4 ion channel domain"/>
    <property type="match status" value="1"/>
</dbReference>
<dbReference type="GO" id="GO:0098794">
    <property type="term" value="C:postsynapse"/>
    <property type="evidence" value="ECO:0007669"/>
    <property type="project" value="GOC"/>
</dbReference>
<evidence type="ECO:0000313" key="11">
    <source>
        <dbReference type="Proteomes" id="UP000504612"/>
    </source>
</evidence>
<comment type="similarity">
    <text evidence="2">Belongs to the P2X receptor family.</text>
</comment>
<dbReference type="KEGG" id="nss:113431468"/>
<keyword evidence="5 10" id="KW-1133">Transmembrane helix</keyword>
<keyword evidence="7 10" id="KW-0472">Membrane</keyword>
<dbReference type="PANTHER" id="PTHR10125">
    <property type="entry name" value="P2X PURINOCEPTOR"/>
    <property type="match status" value="1"/>
</dbReference>
<sequence>MAACSRLKCMGKLETSKKIQFYSPCFGGISWAIHLGVLLSVSIVLLVDKRYQKKDSVISSVHVKVKGVSQIENRVWDTAEYTIPGQGVNSFFVLTNFITTENQTQGLCPESPLAKAVCTTDKTCTKGQVDPQGNGIQTGKCVKYNSTINTCEVSAWCPVESSKAAPR</sequence>
<dbReference type="GO" id="GO:0012505">
    <property type="term" value="C:endomembrane system"/>
    <property type="evidence" value="ECO:0007669"/>
    <property type="project" value="UniProtKB-SubCell"/>
</dbReference>
<dbReference type="AlphaFoldDB" id="A0A6J1WAS0"/>
<comment type="subcellular location">
    <subcellularLocation>
        <location evidence="1">Endomembrane system</location>
    </subcellularLocation>
</comment>
<evidence type="ECO:0000256" key="6">
    <source>
        <dbReference type="ARBA" id="ARBA00023065"/>
    </source>
</evidence>
<evidence type="ECO:0000256" key="4">
    <source>
        <dbReference type="ARBA" id="ARBA00022692"/>
    </source>
</evidence>
<dbReference type="PANTHER" id="PTHR10125:SF13">
    <property type="entry name" value="P2X PURINOCEPTOR 7"/>
    <property type="match status" value="1"/>
</dbReference>
<keyword evidence="8" id="KW-1071">Ligand-gated ion channel</keyword>
<keyword evidence="6" id="KW-0406">Ion transport</keyword>
<evidence type="ECO:0000256" key="3">
    <source>
        <dbReference type="ARBA" id="ARBA00022448"/>
    </source>
</evidence>
<dbReference type="RefSeq" id="XP_026549569.1">
    <property type="nucleotide sequence ID" value="XM_026693784.1"/>
</dbReference>
<protein>
    <submittedName>
        <fullName evidence="12">P2X purinoceptor 7-like</fullName>
    </submittedName>
</protein>
<keyword evidence="9" id="KW-0407">Ion channel</keyword>
<dbReference type="GeneID" id="113431468"/>
<reference evidence="12" key="1">
    <citation type="submission" date="2025-08" db="UniProtKB">
        <authorList>
            <consortium name="RefSeq"/>
        </authorList>
    </citation>
    <scope>IDENTIFICATION</scope>
</reference>
<dbReference type="InterPro" id="IPR059116">
    <property type="entry name" value="P2X_receptor"/>
</dbReference>
<evidence type="ECO:0000313" key="12">
    <source>
        <dbReference type="RefSeq" id="XP_026549569.1"/>
    </source>
</evidence>
<proteinExistence type="inferred from homology"/>
<keyword evidence="4 10" id="KW-0812">Transmembrane</keyword>
<dbReference type="GO" id="GO:0005886">
    <property type="term" value="C:plasma membrane"/>
    <property type="evidence" value="ECO:0007669"/>
    <property type="project" value="TreeGrafter"/>
</dbReference>
<name>A0A6J1WAS0_9SAUR</name>
<keyword evidence="11" id="KW-1185">Reference proteome</keyword>
<evidence type="ECO:0000256" key="7">
    <source>
        <dbReference type="ARBA" id="ARBA00023136"/>
    </source>
</evidence>
<evidence type="ECO:0000256" key="9">
    <source>
        <dbReference type="ARBA" id="ARBA00023303"/>
    </source>
</evidence>
<accession>A0A6J1WAS0</accession>
<organism evidence="11 12">
    <name type="scientific">Notechis scutatus</name>
    <name type="common">mainland tiger snake</name>
    <dbReference type="NCBI Taxonomy" id="8663"/>
    <lineage>
        <taxon>Eukaryota</taxon>
        <taxon>Metazoa</taxon>
        <taxon>Chordata</taxon>
        <taxon>Craniata</taxon>
        <taxon>Vertebrata</taxon>
        <taxon>Euteleostomi</taxon>
        <taxon>Lepidosauria</taxon>
        <taxon>Squamata</taxon>
        <taxon>Bifurcata</taxon>
        <taxon>Unidentata</taxon>
        <taxon>Episquamata</taxon>
        <taxon>Toxicofera</taxon>
        <taxon>Serpentes</taxon>
        <taxon>Colubroidea</taxon>
        <taxon>Elapidae</taxon>
        <taxon>Hydrophiinae</taxon>
        <taxon>Notechis</taxon>
    </lineage>
</organism>
<dbReference type="GO" id="GO:0070588">
    <property type="term" value="P:calcium ion transmembrane transport"/>
    <property type="evidence" value="ECO:0007669"/>
    <property type="project" value="TreeGrafter"/>
</dbReference>
<keyword evidence="3" id="KW-0813">Transport</keyword>
<evidence type="ECO:0000256" key="5">
    <source>
        <dbReference type="ARBA" id="ARBA00022989"/>
    </source>
</evidence>